<dbReference type="Gene3D" id="1.20.1560.10">
    <property type="entry name" value="ABC transporter type 1, transmembrane domain"/>
    <property type="match status" value="1"/>
</dbReference>
<feature type="transmembrane region" description="Helical" evidence="7">
    <location>
        <begin position="65"/>
        <end position="93"/>
    </location>
</feature>
<evidence type="ECO:0000256" key="5">
    <source>
        <dbReference type="ARBA" id="ARBA00022989"/>
    </source>
</evidence>
<accession>A0A7D6Z6Z0</accession>
<dbReference type="InterPro" id="IPR017871">
    <property type="entry name" value="ABC_transporter-like_CS"/>
</dbReference>
<feature type="domain" description="ABC transporter" evidence="8">
    <location>
        <begin position="342"/>
        <end position="575"/>
    </location>
</feature>
<dbReference type="PROSITE" id="PS00211">
    <property type="entry name" value="ABC_TRANSPORTER_1"/>
    <property type="match status" value="1"/>
</dbReference>
<dbReference type="PROSITE" id="PS50929">
    <property type="entry name" value="ABC_TM1F"/>
    <property type="match status" value="1"/>
</dbReference>
<dbReference type="PANTHER" id="PTHR43394">
    <property type="entry name" value="ATP-DEPENDENT PERMEASE MDL1, MITOCHONDRIAL"/>
    <property type="match status" value="1"/>
</dbReference>
<evidence type="ECO:0000313" key="10">
    <source>
        <dbReference type="EMBL" id="QLY28328.1"/>
    </source>
</evidence>
<dbReference type="GO" id="GO:0016887">
    <property type="term" value="F:ATP hydrolysis activity"/>
    <property type="evidence" value="ECO:0007669"/>
    <property type="project" value="InterPro"/>
</dbReference>
<name>A0A7D6Z6Z0_9NOCA</name>
<keyword evidence="6 7" id="KW-0472">Membrane</keyword>
<feature type="transmembrane region" description="Helical" evidence="7">
    <location>
        <begin position="138"/>
        <end position="157"/>
    </location>
</feature>
<dbReference type="RefSeq" id="WP_181579536.1">
    <property type="nucleotide sequence ID" value="NZ_CP059399.1"/>
</dbReference>
<organism evidence="10 11">
    <name type="scientific">Nocardia huaxiensis</name>
    <dbReference type="NCBI Taxonomy" id="2755382"/>
    <lineage>
        <taxon>Bacteria</taxon>
        <taxon>Bacillati</taxon>
        <taxon>Actinomycetota</taxon>
        <taxon>Actinomycetes</taxon>
        <taxon>Mycobacteriales</taxon>
        <taxon>Nocardiaceae</taxon>
        <taxon>Nocardia</taxon>
    </lineage>
</organism>
<dbReference type="Gene3D" id="3.40.50.300">
    <property type="entry name" value="P-loop containing nucleotide triphosphate hydrolases"/>
    <property type="match status" value="1"/>
</dbReference>
<sequence length="586" mass="62253">MKKSPPRFARLRLLWSFVVPHRRALAIGLVLGVLSAAAGLATPMITKWVLDSGGSGASLVTPVGTLLALSVFSAMVLCLEWILLGTVGERVVLTARKSMVRRYFHATIGALNRRPVGELVTRVTSDTVLLHEAASTSLIGLVNGVIMLVGTLVLMAVLDVALFGATVAAVTVVGALFLLLMPGVAAERQLAQQRLGLVGGALEGALHAIRTVKAARAEQRQSERIIADAEASTEHALRAVRREAIASGITWAGVEVAIVVILAFGAWRVGQGTLALSSLIAFLLYAFALIEPVTGLGQHVLTLQRGVAAAGRIREVEQLELETDSATTPDANATGSTLGPVLELRGVTAGYGDREESAVRDIDLVIPRQGHTAIVGPSGSGKSTLLSLIMRFLEPRHGTLLLDGRPYAEHGHAGVRARLAYVEQDTPVVPGTIRDNLVYSCPDASDDELIQAIWETRLEEVIAAQEHGLDTPLSSSSISSGQRQRIAVARALLGSPDVLLLDEATAHADGITEAAIHECIRKRARVSAVITVAHRLSTVVDADHIVVLEDGRIRAQGSHAELVESDELYRELVSALRIDERAGARN</sequence>
<dbReference type="Proteomes" id="UP000515512">
    <property type="component" value="Chromosome"/>
</dbReference>
<evidence type="ECO:0000256" key="6">
    <source>
        <dbReference type="ARBA" id="ARBA00023136"/>
    </source>
</evidence>
<gene>
    <name evidence="10" type="ORF">H0264_23440</name>
</gene>
<dbReference type="CDD" id="cd18551">
    <property type="entry name" value="ABC_6TM_LmrA_like"/>
    <property type="match status" value="1"/>
</dbReference>
<feature type="transmembrane region" description="Helical" evidence="7">
    <location>
        <begin position="244"/>
        <end position="267"/>
    </location>
</feature>
<dbReference type="Pfam" id="PF00664">
    <property type="entry name" value="ABC_membrane"/>
    <property type="match status" value="1"/>
</dbReference>
<keyword evidence="3" id="KW-0547">Nucleotide-binding</keyword>
<evidence type="ECO:0000256" key="1">
    <source>
        <dbReference type="ARBA" id="ARBA00004651"/>
    </source>
</evidence>
<evidence type="ECO:0000259" key="9">
    <source>
        <dbReference type="PROSITE" id="PS50929"/>
    </source>
</evidence>
<dbReference type="GO" id="GO:0005886">
    <property type="term" value="C:plasma membrane"/>
    <property type="evidence" value="ECO:0007669"/>
    <property type="project" value="UniProtKB-SubCell"/>
</dbReference>
<proteinExistence type="predicted"/>
<keyword evidence="4 10" id="KW-0067">ATP-binding</keyword>
<evidence type="ECO:0000256" key="2">
    <source>
        <dbReference type="ARBA" id="ARBA00022692"/>
    </source>
</evidence>
<dbReference type="PROSITE" id="PS50893">
    <property type="entry name" value="ABC_TRANSPORTER_2"/>
    <property type="match status" value="1"/>
</dbReference>
<dbReference type="Pfam" id="PF00005">
    <property type="entry name" value="ABC_tran"/>
    <property type="match status" value="1"/>
</dbReference>
<dbReference type="PANTHER" id="PTHR43394:SF1">
    <property type="entry name" value="ATP-BINDING CASSETTE SUB-FAMILY B MEMBER 10, MITOCHONDRIAL"/>
    <property type="match status" value="1"/>
</dbReference>
<dbReference type="InterPro" id="IPR003593">
    <property type="entry name" value="AAA+_ATPase"/>
</dbReference>
<dbReference type="InterPro" id="IPR036640">
    <property type="entry name" value="ABC1_TM_sf"/>
</dbReference>
<dbReference type="EMBL" id="CP059399">
    <property type="protein sequence ID" value="QLY28328.1"/>
    <property type="molecule type" value="Genomic_DNA"/>
</dbReference>
<dbReference type="KEGG" id="nhu:H0264_23440"/>
<dbReference type="SUPFAM" id="SSF90123">
    <property type="entry name" value="ABC transporter transmembrane region"/>
    <property type="match status" value="1"/>
</dbReference>
<dbReference type="SUPFAM" id="SSF52540">
    <property type="entry name" value="P-loop containing nucleoside triphosphate hydrolases"/>
    <property type="match status" value="1"/>
</dbReference>
<comment type="subcellular location">
    <subcellularLocation>
        <location evidence="1">Cell membrane</location>
        <topology evidence="1">Multi-pass membrane protein</topology>
    </subcellularLocation>
</comment>
<dbReference type="SMART" id="SM00382">
    <property type="entry name" value="AAA"/>
    <property type="match status" value="1"/>
</dbReference>
<dbReference type="GO" id="GO:0015421">
    <property type="term" value="F:ABC-type oligopeptide transporter activity"/>
    <property type="evidence" value="ECO:0007669"/>
    <property type="project" value="TreeGrafter"/>
</dbReference>
<evidence type="ECO:0000256" key="4">
    <source>
        <dbReference type="ARBA" id="ARBA00022840"/>
    </source>
</evidence>
<dbReference type="InterPro" id="IPR003439">
    <property type="entry name" value="ABC_transporter-like_ATP-bd"/>
</dbReference>
<dbReference type="InterPro" id="IPR039421">
    <property type="entry name" value="Type_1_exporter"/>
</dbReference>
<dbReference type="InterPro" id="IPR011527">
    <property type="entry name" value="ABC1_TM_dom"/>
</dbReference>
<evidence type="ECO:0000313" key="11">
    <source>
        <dbReference type="Proteomes" id="UP000515512"/>
    </source>
</evidence>
<dbReference type="InterPro" id="IPR027417">
    <property type="entry name" value="P-loop_NTPase"/>
</dbReference>
<keyword evidence="2 7" id="KW-0812">Transmembrane</keyword>
<evidence type="ECO:0000256" key="3">
    <source>
        <dbReference type="ARBA" id="ARBA00022741"/>
    </source>
</evidence>
<evidence type="ECO:0000259" key="8">
    <source>
        <dbReference type="PROSITE" id="PS50893"/>
    </source>
</evidence>
<dbReference type="GO" id="GO:0005524">
    <property type="term" value="F:ATP binding"/>
    <property type="evidence" value="ECO:0007669"/>
    <property type="project" value="UniProtKB-KW"/>
</dbReference>
<keyword evidence="5 7" id="KW-1133">Transmembrane helix</keyword>
<feature type="domain" description="ABC transmembrane type-1" evidence="9">
    <location>
        <begin position="26"/>
        <end position="305"/>
    </location>
</feature>
<protein>
    <submittedName>
        <fullName evidence="10">ABC transporter ATP-binding protein</fullName>
    </submittedName>
</protein>
<keyword evidence="11" id="KW-1185">Reference proteome</keyword>
<dbReference type="AlphaFoldDB" id="A0A7D6Z6Z0"/>
<feature type="transmembrane region" description="Helical" evidence="7">
    <location>
        <begin position="163"/>
        <end position="185"/>
    </location>
</feature>
<reference evidence="10 11" key="1">
    <citation type="submission" date="2020-07" db="EMBL/GenBank/DDBJ databases">
        <authorList>
            <person name="Zhuang K."/>
            <person name="Ran Y."/>
        </authorList>
    </citation>
    <scope>NUCLEOTIDE SEQUENCE [LARGE SCALE GENOMIC DNA]</scope>
    <source>
        <strain evidence="10 11">WCH-YHL-001</strain>
    </source>
</reference>
<evidence type="ECO:0000256" key="7">
    <source>
        <dbReference type="SAM" id="Phobius"/>
    </source>
</evidence>